<feature type="domain" description="DUF6273" evidence="1">
    <location>
        <begin position="104"/>
        <end position="164"/>
    </location>
</feature>
<dbReference type="AlphaFoldDB" id="A0A6I2RBT5"/>
<reference evidence="2 3" key="1">
    <citation type="journal article" date="2019" name="Nat. Med.">
        <title>A library of human gut bacterial isolates paired with longitudinal multiomics data enables mechanistic microbiome research.</title>
        <authorList>
            <person name="Poyet M."/>
            <person name="Groussin M."/>
            <person name="Gibbons S.M."/>
            <person name="Avila-Pacheco J."/>
            <person name="Jiang X."/>
            <person name="Kearney S.M."/>
            <person name="Perrotta A.R."/>
            <person name="Berdy B."/>
            <person name="Zhao S."/>
            <person name="Lieberman T.D."/>
            <person name="Swanson P.K."/>
            <person name="Smith M."/>
            <person name="Roesemann S."/>
            <person name="Alexander J.E."/>
            <person name="Rich S.A."/>
            <person name="Livny J."/>
            <person name="Vlamakis H."/>
            <person name="Clish C."/>
            <person name="Bullock K."/>
            <person name="Deik A."/>
            <person name="Scott J."/>
            <person name="Pierce K.A."/>
            <person name="Xavier R.J."/>
            <person name="Alm E.J."/>
        </authorList>
    </citation>
    <scope>NUCLEOTIDE SEQUENCE [LARGE SCALE GENOMIC DNA]</scope>
    <source>
        <strain evidence="2 3">BIOML-A2</strain>
    </source>
</reference>
<organism evidence="2 3">
    <name type="scientific">Flavonifractor plautii</name>
    <name type="common">Fusobacterium plautii</name>
    <dbReference type="NCBI Taxonomy" id="292800"/>
    <lineage>
        <taxon>Bacteria</taxon>
        <taxon>Bacillati</taxon>
        <taxon>Bacillota</taxon>
        <taxon>Clostridia</taxon>
        <taxon>Eubacteriales</taxon>
        <taxon>Oscillospiraceae</taxon>
        <taxon>Flavonifractor</taxon>
    </lineage>
</organism>
<dbReference type="InterPro" id="IPR046240">
    <property type="entry name" value="DUF6273"/>
</dbReference>
<dbReference type="Proteomes" id="UP000434475">
    <property type="component" value="Unassembled WGS sequence"/>
</dbReference>
<evidence type="ECO:0000313" key="3">
    <source>
        <dbReference type="Proteomes" id="UP000434475"/>
    </source>
</evidence>
<name>A0A6I2RBT5_FLAPL</name>
<evidence type="ECO:0000313" key="2">
    <source>
        <dbReference type="EMBL" id="MSB21137.1"/>
    </source>
</evidence>
<dbReference type="EMBL" id="WKPR01000020">
    <property type="protein sequence ID" value="MSB21137.1"/>
    <property type="molecule type" value="Genomic_DNA"/>
</dbReference>
<evidence type="ECO:0000259" key="1">
    <source>
        <dbReference type="Pfam" id="PF19789"/>
    </source>
</evidence>
<comment type="caution">
    <text evidence="2">The sequence shown here is derived from an EMBL/GenBank/DDBJ whole genome shotgun (WGS) entry which is preliminary data.</text>
</comment>
<sequence>MKKLAELKPGDRFMYGGVEWVKFEDIGAGTLCLAAEPVFLRAFDEENCNDWRKSSLRRELNGAFLDALVAEGADRAAFLDWESDLTADDGMTDYGTATDKIALRSDALCRKYREITPTVDEWCWNLTPWTCDASYSYDVRSVYSSGAMRWVGACSGDRGVRPLCYPKSVILVSIPGENDEEEQAARCEEMKLEAVDALMSALNDYPPYLWGDVLGAVVAALFQSKQDAEEIAQEEADKKAAEG</sequence>
<gene>
    <name evidence="2" type="ORF">GKE97_16655</name>
</gene>
<protein>
    <submittedName>
        <fullName evidence="2">Mucin-5AC</fullName>
    </submittedName>
</protein>
<dbReference type="Pfam" id="PF19789">
    <property type="entry name" value="DUF6273"/>
    <property type="match status" value="1"/>
</dbReference>
<accession>A0A6I2RBT5</accession>
<proteinExistence type="predicted"/>
<dbReference type="RefSeq" id="WP_172697875.1">
    <property type="nucleotide sequence ID" value="NZ_WKPR01000020.1"/>
</dbReference>